<dbReference type="EMBL" id="JASTZU010000042">
    <property type="protein sequence ID" value="MDL4841680.1"/>
    <property type="molecule type" value="Genomic_DNA"/>
</dbReference>
<keyword evidence="3" id="KW-0812">Transmembrane</keyword>
<organism evidence="4 5">
    <name type="scientific">Aquibacillus rhizosphaerae</name>
    <dbReference type="NCBI Taxonomy" id="3051431"/>
    <lineage>
        <taxon>Bacteria</taxon>
        <taxon>Bacillati</taxon>
        <taxon>Bacillota</taxon>
        <taxon>Bacilli</taxon>
        <taxon>Bacillales</taxon>
        <taxon>Bacillaceae</taxon>
        <taxon>Aquibacillus</taxon>
    </lineage>
</organism>
<evidence type="ECO:0000313" key="4">
    <source>
        <dbReference type="EMBL" id="MDL4841680.1"/>
    </source>
</evidence>
<keyword evidence="5" id="KW-1185">Reference proteome</keyword>
<protein>
    <submittedName>
        <fullName evidence="4">Prepilin-type N-terminal cleavage/methylation domain-containing protein</fullName>
    </submittedName>
</protein>
<keyword evidence="3" id="KW-0472">Membrane</keyword>
<evidence type="ECO:0000313" key="5">
    <source>
        <dbReference type="Proteomes" id="UP001235343"/>
    </source>
</evidence>
<dbReference type="RefSeq" id="WP_285932968.1">
    <property type="nucleotide sequence ID" value="NZ_JASTZU010000042.1"/>
</dbReference>
<reference evidence="4 5" key="1">
    <citation type="submission" date="2023-06" db="EMBL/GenBank/DDBJ databases">
        <title>Aquibacillus rhizosphaerae LR5S19.</title>
        <authorList>
            <person name="Sun J.-Q."/>
        </authorList>
    </citation>
    <scope>NUCLEOTIDE SEQUENCE [LARGE SCALE GENOMIC DNA]</scope>
    <source>
        <strain evidence="4 5">LR5S19</strain>
    </source>
</reference>
<evidence type="ECO:0000256" key="3">
    <source>
        <dbReference type="SAM" id="Phobius"/>
    </source>
</evidence>
<dbReference type="Proteomes" id="UP001235343">
    <property type="component" value="Unassembled WGS sequence"/>
</dbReference>
<dbReference type="Pfam" id="PF07963">
    <property type="entry name" value="N_methyl"/>
    <property type="match status" value="1"/>
</dbReference>
<feature type="transmembrane region" description="Helical" evidence="3">
    <location>
        <begin position="13"/>
        <end position="33"/>
    </location>
</feature>
<sequence>MIKDEKGITLVELLGALALMSVVILLISSVHIFGQKQYVNQSQDIENQSNVRLAIASITKDIRTTDPALITSPDNSTLIIDEKTYTLTNNKITVNGNEMVSNIAVFNVNKSSNDESNNPYVDMKIESISDPHGNTASLSTVIYLRE</sequence>
<keyword evidence="2" id="KW-0178">Competence</keyword>
<dbReference type="PROSITE" id="PS00409">
    <property type="entry name" value="PROKAR_NTER_METHYL"/>
    <property type="match status" value="1"/>
</dbReference>
<gene>
    <name evidence="4" type="ORF">QQS35_14660</name>
</gene>
<name>A0ABT7L739_9BACI</name>
<evidence type="ECO:0000256" key="1">
    <source>
        <dbReference type="ARBA" id="ARBA00004241"/>
    </source>
</evidence>
<comment type="subcellular location">
    <subcellularLocation>
        <location evidence="1">Cell surface</location>
    </subcellularLocation>
</comment>
<evidence type="ECO:0000256" key="2">
    <source>
        <dbReference type="ARBA" id="ARBA00023287"/>
    </source>
</evidence>
<accession>A0ABT7L739</accession>
<proteinExistence type="predicted"/>
<comment type="caution">
    <text evidence="4">The sequence shown here is derived from an EMBL/GenBank/DDBJ whole genome shotgun (WGS) entry which is preliminary data.</text>
</comment>
<dbReference type="InterPro" id="IPR012902">
    <property type="entry name" value="N_methyl_site"/>
</dbReference>
<keyword evidence="3" id="KW-1133">Transmembrane helix</keyword>